<dbReference type="EMBL" id="FUHW01000038">
    <property type="protein sequence ID" value="SJM68848.1"/>
    <property type="molecule type" value="Genomic_DNA"/>
</dbReference>
<dbReference type="Pfam" id="PF11181">
    <property type="entry name" value="YflT"/>
    <property type="match status" value="1"/>
</dbReference>
<keyword evidence="5" id="KW-1185">Reference proteome</keyword>
<feature type="compositionally biased region" description="Basic and acidic residues" evidence="1">
    <location>
        <begin position="273"/>
        <end position="282"/>
    </location>
</feature>
<evidence type="ECO:0000313" key="5">
    <source>
        <dbReference type="Proteomes" id="UP000195913"/>
    </source>
</evidence>
<sequence length="288" mass="29910">MSPQTGANRNASAQLGPPRGEILGRYDSYLDAQKVVDYLADHDFPVAGVSIIGNDLMTVERVTAKLSYPKVALAGAAQGAMFGIFVGLILSIFGPEGGLTQILSSVGLGMAIWMIVGVVSYSFRKGKRDFSSSSQVMATSYDVVVAFEHAAAARQLAAKLPMSRVEAQQVTPAWAPPRQHGAAGSPGHEAPSTSAGAAPEPTAGEPRHDEGHGTPETGKAPGADAPTRPSSASYSDLPDGRPQYGVRVTPEHEPTPEAESTAQADQQPAEGTRPGEGEERTGGTDPLP</sequence>
<proteinExistence type="predicted"/>
<protein>
    <recommendedName>
        <fullName evidence="3">General stress protein 17M-like domain-containing protein</fullName>
    </recommendedName>
</protein>
<evidence type="ECO:0000256" key="1">
    <source>
        <dbReference type="SAM" id="MobiDB-lite"/>
    </source>
</evidence>
<accession>A0A1R4GKX6</accession>
<organism evidence="4 5">
    <name type="scientific">Arthrobacter rhombi</name>
    <dbReference type="NCBI Taxonomy" id="71253"/>
    <lineage>
        <taxon>Bacteria</taxon>
        <taxon>Bacillati</taxon>
        <taxon>Actinomycetota</taxon>
        <taxon>Actinomycetes</taxon>
        <taxon>Micrococcales</taxon>
        <taxon>Micrococcaceae</taxon>
        <taxon>Arthrobacter</taxon>
    </lineage>
</organism>
<keyword evidence="2" id="KW-0812">Transmembrane</keyword>
<feature type="transmembrane region" description="Helical" evidence="2">
    <location>
        <begin position="71"/>
        <end position="93"/>
    </location>
</feature>
<keyword evidence="2" id="KW-1133">Transmembrane helix</keyword>
<dbReference type="AlphaFoldDB" id="A0A1R4GKX6"/>
<feature type="domain" description="General stress protein 17M-like" evidence="3">
    <location>
        <begin position="22"/>
        <end position="109"/>
    </location>
</feature>
<evidence type="ECO:0000256" key="2">
    <source>
        <dbReference type="SAM" id="Phobius"/>
    </source>
</evidence>
<evidence type="ECO:0000313" key="4">
    <source>
        <dbReference type="EMBL" id="SJM68848.1"/>
    </source>
</evidence>
<feature type="transmembrane region" description="Helical" evidence="2">
    <location>
        <begin position="99"/>
        <end position="123"/>
    </location>
</feature>
<feature type="region of interest" description="Disordered" evidence="1">
    <location>
        <begin position="169"/>
        <end position="288"/>
    </location>
</feature>
<dbReference type="Proteomes" id="UP000195913">
    <property type="component" value="Unassembled WGS sequence"/>
</dbReference>
<name>A0A1R4GKX6_9MICC</name>
<dbReference type="InterPro" id="IPR025889">
    <property type="entry name" value="GSP17M-like_dom"/>
</dbReference>
<dbReference type="RefSeq" id="WP_086999622.1">
    <property type="nucleotide sequence ID" value="NZ_FUHW01000038.1"/>
</dbReference>
<reference evidence="4 5" key="1">
    <citation type="submission" date="2017-02" db="EMBL/GenBank/DDBJ databases">
        <authorList>
            <person name="Peterson S.W."/>
        </authorList>
    </citation>
    <scope>NUCLEOTIDE SEQUENCE [LARGE SCALE GENOMIC DNA]</scope>
    <source>
        <strain evidence="4 5">B Ar 00.02</strain>
    </source>
</reference>
<gene>
    <name evidence="4" type="ORF">FM101_11330</name>
</gene>
<feature type="compositionally biased region" description="Low complexity" evidence="1">
    <location>
        <begin position="190"/>
        <end position="204"/>
    </location>
</feature>
<keyword evidence="2" id="KW-0472">Membrane</keyword>
<evidence type="ECO:0000259" key="3">
    <source>
        <dbReference type="Pfam" id="PF11181"/>
    </source>
</evidence>